<organism evidence="1 2">
    <name type="scientific">Lentinula aff. lateritia</name>
    <dbReference type="NCBI Taxonomy" id="2804960"/>
    <lineage>
        <taxon>Eukaryota</taxon>
        <taxon>Fungi</taxon>
        <taxon>Dikarya</taxon>
        <taxon>Basidiomycota</taxon>
        <taxon>Agaricomycotina</taxon>
        <taxon>Agaricomycetes</taxon>
        <taxon>Agaricomycetidae</taxon>
        <taxon>Agaricales</taxon>
        <taxon>Marasmiineae</taxon>
        <taxon>Omphalotaceae</taxon>
        <taxon>Lentinula</taxon>
    </lineage>
</organism>
<reference evidence="1" key="1">
    <citation type="submission" date="2022-09" db="EMBL/GenBank/DDBJ databases">
        <title>A Global Phylogenomic Analysis of the Shiitake Genus Lentinula.</title>
        <authorList>
            <consortium name="DOE Joint Genome Institute"/>
            <person name="Sierra-Patev S."/>
            <person name="Min B."/>
            <person name="Naranjo-Ortiz M."/>
            <person name="Looney B."/>
            <person name="Konkel Z."/>
            <person name="Slot J.C."/>
            <person name="Sakamoto Y."/>
            <person name="Steenwyk J.L."/>
            <person name="Rokas A."/>
            <person name="Carro J."/>
            <person name="Camarero S."/>
            <person name="Ferreira P."/>
            <person name="Molpeceres G."/>
            <person name="Ruiz-Duenas F.J."/>
            <person name="Serrano A."/>
            <person name="Henrissat B."/>
            <person name="Drula E."/>
            <person name="Hughes K.W."/>
            <person name="Mata J.L."/>
            <person name="Ishikawa N.K."/>
            <person name="Vargas-Isla R."/>
            <person name="Ushijima S."/>
            <person name="Smith C.A."/>
            <person name="Ahrendt S."/>
            <person name="Andreopoulos W."/>
            <person name="He G."/>
            <person name="Labutti K."/>
            <person name="Lipzen A."/>
            <person name="Ng V."/>
            <person name="Riley R."/>
            <person name="Sandor L."/>
            <person name="Barry K."/>
            <person name="Martinez A.T."/>
            <person name="Xiao Y."/>
            <person name="Gibbons J.G."/>
            <person name="Terashima K."/>
            <person name="Grigoriev I.V."/>
            <person name="Hibbett D.S."/>
        </authorList>
    </citation>
    <scope>NUCLEOTIDE SEQUENCE</scope>
    <source>
        <strain evidence="1">TMI1499</strain>
    </source>
</reference>
<dbReference type="Proteomes" id="UP001163835">
    <property type="component" value="Unassembled WGS sequence"/>
</dbReference>
<dbReference type="EMBL" id="MU795306">
    <property type="protein sequence ID" value="KAJ3807431.1"/>
    <property type="molecule type" value="Genomic_DNA"/>
</dbReference>
<accession>A0ACC1TRR1</accession>
<gene>
    <name evidence="1" type="ORF">F5876DRAFT_68129</name>
</gene>
<protein>
    <submittedName>
        <fullName evidence="1">Uncharacterized protein</fullName>
    </submittedName>
</protein>
<proteinExistence type="predicted"/>
<comment type="caution">
    <text evidence="1">The sequence shown here is derived from an EMBL/GenBank/DDBJ whole genome shotgun (WGS) entry which is preliminary data.</text>
</comment>
<sequence length="328" mass="37342">MNLAVVSRKISCFRHNKSLSFLSRVVPVNAIQARAAHTTATRRRRPANDSIDLDSYSEEAQLKFIRRAQVVGQNQGIDIWAHPVDTLDVAIPYATAPWSKSKFSSVKEQLSQWLSNQKNKGKSLFSMMRLVSYDSLPGIDTQSMGFMGTLCMPLHLCTSSSTKPTSWIAPLRKILLENYISVQQALAKHDKEELSRLTQPPFYQEVEKLVKKGKTNNYIWTLHREVSPAKIISIRSTEGHLGPAPPPYGNRLLVNALVRFETEQSLEVYDAQGNALHTPEPGASKKGRRIPAEKRQLTEYYVFEKRMYYNTPWQIKERLYPKLGKQPV</sequence>
<name>A0ACC1TRR1_9AGAR</name>
<evidence type="ECO:0000313" key="2">
    <source>
        <dbReference type="Proteomes" id="UP001163835"/>
    </source>
</evidence>
<evidence type="ECO:0000313" key="1">
    <source>
        <dbReference type="EMBL" id="KAJ3807431.1"/>
    </source>
</evidence>
<keyword evidence="2" id="KW-1185">Reference proteome</keyword>